<feature type="transmembrane region" description="Helical" evidence="1">
    <location>
        <begin position="98"/>
        <end position="119"/>
    </location>
</feature>
<keyword evidence="1" id="KW-0812">Transmembrane</keyword>
<keyword evidence="1" id="KW-1133">Transmembrane helix</keyword>
<name>A0A932HUN5_UNCTE</name>
<feature type="transmembrane region" description="Helical" evidence="1">
    <location>
        <begin position="347"/>
        <end position="363"/>
    </location>
</feature>
<sequence>MKLERRSHFLYLGISLIFLGVPFYWFAAGGPPLTAEQHVRILWGSLFIFVLPGLFWGEALGFRSRHFLEATALSFALTMTIEVFLLPVPFYLGARIGTWVMLLFSISAVGLFLSTLKIFRSGRSDFIFPSFALWKYPAPLNWSSMGILLVLILMAYGTYRWGTETVKDIAAEILLQAIFVRKYFGAPMVMDQLGLSPADFPPNLVQFWEYLLAAWARSVNLDPLPLIFRARFVIPVLGLSGLYLMTARIFIHRKKCEIIFWAVLMMCLGALIFVPPTRWAWIWVHLRAATIFMGSSHHGDSAMDILLALIIGLMIQAVRRFDWKNGLLVLGGMVATFLWHPREYVQTALYLGMLGLTLVLFPLRRRKAALTRWAAAFAVAVSFGIFYHFVLSPSVSMNWSAQNERRVKSGAVQLLLRPENLVGFRNIFNFPAKVSPVYISPPSSEPFLYKGWDISPFLVISAISALWLLFAGDKEERHLAYFYVLFWFLSLAWNFSLLVILYLTYSEFFVSTIRLLYIFSYLVIGAAFARFTRMIFAKCADHFSGMAAPLSIMLVLGLLLWLWWRSGMILAGTGTTIITLGFVFSIFFIPFTPWKRILREHRWPAPNVFSTVLGIFLLTLPLFSANYVRSLSDIFLRKRPAMDWWGKGNPLRVSGDLIGFIRSLPYSNILVDPLGGDVVSIYAPHDLVIVPAKTPLFAFANTYSQAKKMEHPLFKPMEKPYEIEDPQLMSYLKRHSVDYILLRGHYYNTLLDYFSRRQDLYRIVFQNSHDKEAVVRVL</sequence>
<feature type="transmembrane region" description="Helical" evidence="1">
    <location>
        <begin position="543"/>
        <end position="563"/>
    </location>
</feature>
<feature type="transmembrane region" description="Helical" evidence="1">
    <location>
        <begin position="569"/>
        <end position="591"/>
    </location>
</feature>
<accession>A0A932HUN5</accession>
<evidence type="ECO:0000313" key="2">
    <source>
        <dbReference type="EMBL" id="MBI3125984.1"/>
    </source>
</evidence>
<feature type="transmembrane region" description="Helical" evidence="1">
    <location>
        <begin position="603"/>
        <end position="623"/>
    </location>
</feature>
<organism evidence="2 3">
    <name type="scientific">Tectimicrobiota bacterium</name>
    <dbReference type="NCBI Taxonomy" id="2528274"/>
    <lineage>
        <taxon>Bacteria</taxon>
        <taxon>Pseudomonadati</taxon>
        <taxon>Nitrospinota/Tectimicrobiota group</taxon>
        <taxon>Candidatus Tectimicrobiota</taxon>
    </lineage>
</organism>
<dbReference type="EMBL" id="JACPUR010000001">
    <property type="protein sequence ID" value="MBI3125984.1"/>
    <property type="molecule type" value="Genomic_DNA"/>
</dbReference>
<feature type="transmembrane region" description="Helical" evidence="1">
    <location>
        <begin position="232"/>
        <end position="251"/>
    </location>
</feature>
<comment type="caution">
    <text evidence="2">The sequence shown here is derived from an EMBL/GenBank/DDBJ whole genome shotgun (WGS) entry which is preliminary data.</text>
</comment>
<keyword evidence="1" id="KW-0472">Membrane</keyword>
<feature type="transmembrane region" description="Helical" evidence="1">
    <location>
        <begin position="479"/>
        <end position="502"/>
    </location>
</feature>
<feature type="transmembrane region" description="Helical" evidence="1">
    <location>
        <begin position="9"/>
        <end position="28"/>
    </location>
</feature>
<proteinExistence type="predicted"/>
<feature type="transmembrane region" description="Helical" evidence="1">
    <location>
        <begin position="508"/>
        <end position="531"/>
    </location>
</feature>
<dbReference type="AlphaFoldDB" id="A0A932HUN5"/>
<reference evidence="2" key="1">
    <citation type="submission" date="2020-07" db="EMBL/GenBank/DDBJ databases">
        <title>Huge and variable diversity of episymbiotic CPR bacteria and DPANN archaea in groundwater ecosystems.</title>
        <authorList>
            <person name="He C.Y."/>
            <person name="Keren R."/>
            <person name="Whittaker M."/>
            <person name="Farag I.F."/>
            <person name="Doudna J."/>
            <person name="Cate J.H.D."/>
            <person name="Banfield J.F."/>
        </authorList>
    </citation>
    <scope>NUCLEOTIDE SEQUENCE</scope>
    <source>
        <strain evidence="2">NC_groundwater_763_Ag_S-0.2um_68_21</strain>
    </source>
</reference>
<evidence type="ECO:0000256" key="1">
    <source>
        <dbReference type="SAM" id="Phobius"/>
    </source>
</evidence>
<dbReference type="Proteomes" id="UP000782312">
    <property type="component" value="Unassembled WGS sequence"/>
</dbReference>
<protein>
    <submittedName>
        <fullName evidence="2">Uncharacterized protein</fullName>
    </submittedName>
</protein>
<feature type="transmembrane region" description="Helical" evidence="1">
    <location>
        <begin position="370"/>
        <end position="390"/>
    </location>
</feature>
<evidence type="ECO:0000313" key="3">
    <source>
        <dbReference type="Proteomes" id="UP000782312"/>
    </source>
</evidence>
<feature type="transmembrane region" description="Helical" evidence="1">
    <location>
        <begin position="72"/>
        <end position="92"/>
    </location>
</feature>
<feature type="transmembrane region" description="Helical" evidence="1">
    <location>
        <begin position="301"/>
        <end position="318"/>
    </location>
</feature>
<feature type="transmembrane region" description="Helical" evidence="1">
    <location>
        <begin position="454"/>
        <end position="472"/>
    </location>
</feature>
<feature type="transmembrane region" description="Helical" evidence="1">
    <location>
        <begin position="258"/>
        <end position="281"/>
    </location>
</feature>
<feature type="transmembrane region" description="Helical" evidence="1">
    <location>
        <begin position="325"/>
        <end position="341"/>
    </location>
</feature>
<feature type="transmembrane region" description="Helical" evidence="1">
    <location>
        <begin position="40"/>
        <end position="60"/>
    </location>
</feature>
<gene>
    <name evidence="2" type="ORF">HYZ11_00080</name>
</gene>
<feature type="transmembrane region" description="Helical" evidence="1">
    <location>
        <begin position="140"/>
        <end position="159"/>
    </location>
</feature>